<dbReference type="Gene3D" id="1.10.10.1150">
    <property type="entry name" value="Coenzyme PQQ synthesis protein D (PqqD)"/>
    <property type="match status" value="1"/>
</dbReference>
<protein>
    <submittedName>
        <fullName evidence="1">Pyrroloquinoline quinone biosynthesis protein D</fullName>
    </submittedName>
</protein>
<dbReference type="InterPro" id="IPR008792">
    <property type="entry name" value="PQQD"/>
</dbReference>
<evidence type="ECO:0000313" key="1">
    <source>
        <dbReference type="EMBL" id="TAA74103.1"/>
    </source>
</evidence>
<proteinExistence type="predicted"/>
<name>A0A521FZA6_9BACT</name>
<dbReference type="Proteomes" id="UP000316238">
    <property type="component" value="Unassembled WGS sequence"/>
</dbReference>
<evidence type="ECO:0000313" key="2">
    <source>
        <dbReference type="Proteomes" id="UP000316238"/>
    </source>
</evidence>
<organism evidence="1 2">
    <name type="scientific">Candidatus Electronema aureum</name>
    <dbReference type="NCBI Taxonomy" id="2005002"/>
    <lineage>
        <taxon>Bacteria</taxon>
        <taxon>Pseudomonadati</taxon>
        <taxon>Thermodesulfobacteriota</taxon>
        <taxon>Desulfobulbia</taxon>
        <taxon>Desulfobulbales</taxon>
        <taxon>Desulfobulbaceae</taxon>
        <taxon>Candidatus Electronema</taxon>
    </lineage>
</organism>
<reference evidence="1" key="1">
    <citation type="submission" date="2017-07" db="EMBL/GenBank/DDBJ databases">
        <title>The cable genome - Insights into the physiology and evolution of filamentous bacteria capable of sulfide oxidation via long distance electron transfer.</title>
        <authorList>
            <person name="Thorup C."/>
            <person name="Bjerg J.T."/>
            <person name="Schreiber L."/>
            <person name="Nielsen L.P."/>
            <person name="Kjeldsen K.U."/>
            <person name="Boesen T."/>
            <person name="Boggild A."/>
            <person name="Meysman F."/>
            <person name="Geelhoed J."/>
            <person name="Schramm A."/>
        </authorList>
    </citation>
    <scope>NUCLEOTIDE SEQUENCE [LARGE SCALE GENOMIC DNA]</scope>
    <source>
        <strain evidence="1">GS</strain>
    </source>
</reference>
<sequence length="100" mass="10965">MNVQSTDVFRRADNIVTRKVMDETLLVPVSGELASMDNLYTLNETGAFIWQAIDGTRSLAEVGKMLEDRYDAPTEVIEADMLEIVSGLSEAGLIMPVTNA</sequence>
<dbReference type="Pfam" id="PF05402">
    <property type="entry name" value="PqqD"/>
    <property type="match status" value="1"/>
</dbReference>
<accession>A0A521FZA6</accession>
<gene>
    <name evidence="1" type="ORF">CDV28_1392</name>
</gene>
<keyword evidence="2" id="KW-1185">Reference proteome</keyword>
<dbReference type="InterPro" id="IPR041881">
    <property type="entry name" value="PqqD_sf"/>
</dbReference>
<dbReference type="AlphaFoldDB" id="A0A521FZA6"/>
<comment type="caution">
    <text evidence="1">The sequence shown here is derived from an EMBL/GenBank/DDBJ whole genome shotgun (WGS) entry which is preliminary data.</text>
</comment>
<dbReference type="EMBL" id="NQJD01000039">
    <property type="protein sequence ID" value="TAA74103.1"/>
    <property type="molecule type" value="Genomic_DNA"/>
</dbReference>